<feature type="transmembrane region" description="Helical" evidence="15">
    <location>
        <begin position="541"/>
        <end position="568"/>
    </location>
</feature>
<comment type="similarity">
    <text evidence="4">Belongs to the TMTC family.</text>
</comment>
<dbReference type="CTD" id="160335"/>
<dbReference type="InterPro" id="IPR011990">
    <property type="entry name" value="TPR-like_helical_dom_sf"/>
</dbReference>
<keyword evidence="17" id="KW-1185">Reference proteome</keyword>
<feature type="compositionally biased region" description="Basic and acidic residues" evidence="14">
    <location>
        <begin position="529"/>
        <end position="538"/>
    </location>
</feature>
<feature type="transmembrane region" description="Helical" evidence="15">
    <location>
        <begin position="131"/>
        <end position="148"/>
    </location>
</feature>
<comment type="subcellular location">
    <subcellularLocation>
        <location evidence="2">Endoplasmic reticulum</location>
    </subcellularLocation>
    <subcellularLocation>
        <location evidence="1">Membrane</location>
        <topology evidence="1">Multi-pass membrane protein</topology>
    </subcellularLocation>
</comment>
<dbReference type="GO" id="GO:0005789">
    <property type="term" value="C:endoplasmic reticulum membrane"/>
    <property type="evidence" value="ECO:0007669"/>
    <property type="project" value="TreeGrafter"/>
</dbReference>
<feature type="region of interest" description="Disordered" evidence="14">
    <location>
        <begin position="597"/>
        <end position="622"/>
    </location>
</feature>
<organism evidence="17 18">
    <name type="scientific">Petromyzon marinus</name>
    <name type="common">Sea lamprey</name>
    <dbReference type="NCBI Taxonomy" id="7757"/>
    <lineage>
        <taxon>Eukaryota</taxon>
        <taxon>Metazoa</taxon>
        <taxon>Chordata</taxon>
        <taxon>Craniata</taxon>
        <taxon>Vertebrata</taxon>
        <taxon>Cyclostomata</taxon>
        <taxon>Hyperoartia</taxon>
        <taxon>Petromyzontiformes</taxon>
        <taxon>Petromyzontidae</taxon>
        <taxon>Petromyzon</taxon>
    </lineage>
</organism>
<feature type="compositionally biased region" description="Low complexity" evidence="14">
    <location>
        <begin position="597"/>
        <end position="610"/>
    </location>
</feature>
<dbReference type="InterPro" id="IPR052384">
    <property type="entry name" value="TMTC_O-mannosyltransferase"/>
</dbReference>
<dbReference type="RefSeq" id="XP_032804676.1">
    <property type="nucleotide sequence ID" value="XM_032948785.1"/>
</dbReference>
<dbReference type="Pfam" id="PF13374">
    <property type="entry name" value="TPR_10"/>
    <property type="match status" value="1"/>
</dbReference>
<dbReference type="Proteomes" id="UP001318040">
    <property type="component" value="Chromosome 7"/>
</dbReference>
<dbReference type="AlphaFoldDB" id="A0AAJ7STX2"/>
<feature type="repeat" description="TPR" evidence="13">
    <location>
        <begin position="956"/>
        <end position="989"/>
    </location>
</feature>
<dbReference type="InterPro" id="IPR013618">
    <property type="entry name" value="TMTC_DUF1736"/>
</dbReference>
<comment type="pathway">
    <text evidence="3">Protein modification; protein glycosylation.</text>
</comment>
<dbReference type="KEGG" id="pmrn:116939859"/>
<dbReference type="Pfam" id="PF13432">
    <property type="entry name" value="TPR_16"/>
    <property type="match status" value="2"/>
</dbReference>
<dbReference type="PROSITE" id="PS50005">
    <property type="entry name" value="TPR"/>
    <property type="match status" value="4"/>
</dbReference>
<name>A0AAJ7STX2_PETMA</name>
<feature type="compositionally biased region" description="Pro residues" evidence="14">
    <location>
        <begin position="491"/>
        <end position="510"/>
    </location>
</feature>
<feature type="domain" description="DUF1736" evidence="16">
    <location>
        <begin position="374"/>
        <end position="444"/>
    </location>
</feature>
<dbReference type="FunFam" id="1.25.40.10:FF:000130">
    <property type="entry name" value="Transmembrane and tetratricopeptide repeat containing 2"/>
    <property type="match status" value="1"/>
</dbReference>
<dbReference type="InterPro" id="IPR019734">
    <property type="entry name" value="TPR_rpt"/>
</dbReference>
<feature type="region of interest" description="Disordered" evidence="14">
    <location>
        <begin position="463"/>
        <end position="538"/>
    </location>
</feature>
<dbReference type="Gene3D" id="1.25.40.10">
    <property type="entry name" value="Tetratricopeptide repeat domain"/>
    <property type="match status" value="3"/>
</dbReference>
<evidence type="ECO:0000256" key="4">
    <source>
        <dbReference type="ARBA" id="ARBA00007882"/>
    </source>
</evidence>
<evidence type="ECO:0000259" key="16">
    <source>
        <dbReference type="Pfam" id="PF08409"/>
    </source>
</evidence>
<feature type="transmembrane region" description="Helical" evidence="15">
    <location>
        <begin position="352"/>
        <end position="369"/>
    </location>
</feature>
<dbReference type="PANTHER" id="PTHR44216:SF3">
    <property type="entry name" value="PROTEIN O-MANNOSYL-TRANSFERASE TMTC2"/>
    <property type="match status" value="1"/>
</dbReference>
<keyword evidence="8" id="KW-0677">Repeat</keyword>
<evidence type="ECO:0000256" key="5">
    <source>
        <dbReference type="ARBA" id="ARBA00012839"/>
    </source>
</evidence>
<reference evidence="18" key="1">
    <citation type="submission" date="2025-08" db="UniProtKB">
        <authorList>
            <consortium name="RefSeq"/>
        </authorList>
    </citation>
    <scope>IDENTIFICATION</scope>
    <source>
        <tissue evidence="18">Sperm</tissue>
    </source>
</reference>
<evidence type="ECO:0000256" key="12">
    <source>
        <dbReference type="ARBA" id="ARBA00023136"/>
    </source>
</evidence>
<evidence type="ECO:0000256" key="8">
    <source>
        <dbReference type="ARBA" id="ARBA00022737"/>
    </source>
</evidence>
<gene>
    <name evidence="18" type="primary">TMTC2</name>
</gene>
<keyword evidence="12 15" id="KW-0472">Membrane</keyword>
<accession>A0AAJ7STX2</accession>
<feature type="transmembrane region" description="Helical" evidence="15">
    <location>
        <begin position="154"/>
        <end position="177"/>
    </location>
</feature>
<evidence type="ECO:0000313" key="17">
    <source>
        <dbReference type="Proteomes" id="UP001318040"/>
    </source>
</evidence>
<evidence type="ECO:0000256" key="13">
    <source>
        <dbReference type="PROSITE-ProRule" id="PRU00339"/>
    </source>
</evidence>
<evidence type="ECO:0000256" key="11">
    <source>
        <dbReference type="ARBA" id="ARBA00022989"/>
    </source>
</evidence>
<evidence type="ECO:0000256" key="15">
    <source>
        <dbReference type="SAM" id="Phobius"/>
    </source>
</evidence>
<protein>
    <recommendedName>
        <fullName evidence="5">dolichyl-phosphate-mannose--protein mannosyltransferase</fullName>
        <ecNumber evidence="5">2.4.1.109</ecNumber>
    </recommendedName>
</protein>
<dbReference type="Pfam" id="PF08409">
    <property type="entry name" value="TMTC_DUF1736"/>
    <property type="match status" value="1"/>
</dbReference>
<dbReference type="SMART" id="SM00028">
    <property type="entry name" value="TPR"/>
    <property type="match status" value="8"/>
</dbReference>
<feature type="region of interest" description="Disordered" evidence="14">
    <location>
        <begin position="187"/>
        <end position="281"/>
    </location>
</feature>
<keyword evidence="9 13" id="KW-0802">TPR repeat</keyword>
<feature type="repeat" description="TPR" evidence="13">
    <location>
        <begin position="820"/>
        <end position="853"/>
    </location>
</feature>
<feature type="repeat" description="TPR" evidence="13">
    <location>
        <begin position="704"/>
        <end position="737"/>
    </location>
</feature>
<evidence type="ECO:0000256" key="10">
    <source>
        <dbReference type="ARBA" id="ARBA00022824"/>
    </source>
</evidence>
<feature type="compositionally biased region" description="Low complexity" evidence="14">
    <location>
        <begin position="255"/>
        <end position="264"/>
    </location>
</feature>
<keyword evidence="11 15" id="KW-1133">Transmembrane helix</keyword>
<keyword evidence="7 15" id="KW-0812">Transmembrane</keyword>
<feature type="repeat" description="TPR" evidence="13">
    <location>
        <begin position="783"/>
        <end position="816"/>
    </location>
</feature>
<dbReference type="PANTHER" id="PTHR44216">
    <property type="entry name" value="PROTEIN O-MANNOSYL-TRANSFERASE TMTC2"/>
    <property type="match status" value="1"/>
</dbReference>
<dbReference type="EC" id="2.4.1.109" evidence="5"/>
<evidence type="ECO:0000313" key="18">
    <source>
        <dbReference type="RefSeq" id="XP_032804676.1"/>
    </source>
</evidence>
<feature type="transmembrane region" description="Helical" evidence="15">
    <location>
        <begin position="435"/>
        <end position="455"/>
    </location>
</feature>
<dbReference type="GO" id="GO:0004169">
    <property type="term" value="F:dolichyl-phosphate-mannose-protein mannosyltransferase activity"/>
    <property type="evidence" value="ECO:0007669"/>
    <property type="project" value="UniProtKB-EC"/>
</dbReference>
<sequence length="1017" mass="110370">MRVAMRTSLRMMLMEARDGVPGGLGEALCSLLAAGVYANTLGADFCYDDSRAITSNQDLRPDVPWTRVFYDDFWGTPLSHSGSHKSFRPLCTLSFRLNFALGGLEPWGYHLANVLLHAACTAVYTRLTCTLLPPLPWGILAGLLFAVHPVHTEAVAGVVGRADVGAGLFFLLSLLAYARYCRARDAQPDGEHHHHHNDHHNHHQHHQHQQQHHNNQRHHRTNGVPLPPTGCRDRSPVTEAGTQDGAVPCRERHTNGNAHGSHGNHAGGGLVGGGGGGGGGGGSLRRRRRWWRWAWLGCSVLCAVSSMLWKEQGVTVLAVCAVYDVLVHSRLALGELLPLLYKRGYGAQREGLLALTLGSVLLLGLRLRWMCGGPPSFSGSDNPAADSPDTLTRALTFHYLPAANVALLLCPATLSFDWSMDAVPLVRSLRDPRNVATGLLYLGLAAFLWCILRGLRHRKRAHRDGQPLLHKSKTNGASCSEHGGGSANGGAPPPPSPPPPPPPPPSPPPLTTAAVKNGGRKSNGAAGPEGRRAPRPRSERTLNAAIASLAMLVLPFVPATNLFFYVGFVMAERVLYIPSMGYCLLVAAGARALANAGGAASSSSSSSSAAGAGGAPSPGCGRRRRRLRRVLLGAVTGGLLAVHAARTVHRNRDWASEEALYRAGIATNPAKAWGNLGNVLKSQGKVAEAEHAYRNALHHRGNMADMLYNLGLLLQEENRLNEALYYYKLAIGARPTLASAYLNTGIVLVSQGKASEAQIVFRACADIPDERLKDPQAHMTSVASCLYNLGKVLHEQDLHQEAIEVFNEALKKMPRQFGPQSLYNMMGEAHTRLGRLAEAERWYQESLLSKPDHVPAHLTYAKLLSATNRKVEAERLFLKAIDLDPAKANTYMHYAQFLVEQSRFLEAAGVAEKASQQDSTDFETVFSTAHMCRQAGLNHAAEKYYRQAAQLRPNHSTALMNLGAILHLNGLLEEAENHYLRALRLKPDDSITHSNLQKLRKIMEKQGRPGVVHGGHK</sequence>
<dbReference type="Pfam" id="PF13181">
    <property type="entry name" value="TPR_8"/>
    <property type="match status" value="1"/>
</dbReference>
<evidence type="ECO:0000256" key="2">
    <source>
        <dbReference type="ARBA" id="ARBA00004240"/>
    </source>
</evidence>
<evidence type="ECO:0000256" key="9">
    <source>
        <dbReference type="ARBA" id="ARBA00022803"/>
    </source>
</evidence>
<evidence type="ECO:0000256" key="3">
    <source>
        <dbReference type="ARBA" id="ARBA00004922"/>
    </source>
</evidence>
<proteinExistence type="inferred from homology"/>
<evidence type="ECO:0000256" key="14">
    <source>
        <dbReference type="SAM" id="MobiDB-lite"/>
    </source>
</evidence>
<evidence type="ECO:0000256" key="1">
    <source>
        <dbReference type="ARBA" id="ARBA00004141"/>
    </source>
</evidence>
<keyword evidence="6" id="KW-0808">Transferase</keyword>
<evidence type="ECO:0000256" key="6">
    <source>
        <dbReference type="ARBA" id="ARBA00022679"/>
    </source>
</evidence>
<dbReference type="SUPFAM" id="SSF48452">
    <property type="entry name" value="TPR-like"/>
    <property type="match status" value="2"/>
</dbReference>
<feature type="compositionally biased region" description="Basic residues" evidence="14">
    <location>
        <begin position="193"/>
        <end position="221"/>
    </location>
</feature>
<keyword evidence="10" id="KW-0256">Endoplasmic reticulum</keyword>
<evidence type="ECO:0000256" key="7">
    <source>
        <dbReference type="ARBA" id="ARBA00022692"/>
    </source>
</evidence>
<feature type="compositionally biased region" description="Gly residues" evidence="14">
    <location>
        <begin position="265"/>
        <end position="281"/>
    </location>
</feature>